<keyword evidence="1" id="KW-0805">Transcription regulation</keyword>
<organism evidence="6 7">
    <name type="scientific">Enterocloster alcoholdehydrogenati</name>
    <dbReference type="NCBI Taxonomy" id="2547410"/>
    <lineage>
        <taxon>Bacteria</taxon>
        <taxon>Bacillati</taxon>
        <taxon>Bacillota</taxon>
        <taxon>Clostridia</taxon>
        <taxon>Lachnospirales</taxon>
        <taxon>Lachnospiraceae</taxon>
        <taxon>Enterocloster</taxon>
    </lineage>
</organism>
<keyword evidence="4" id="KW-0472">Membrane</keyword>
<feature type="transmembrane region" description="Helical" evidence="4">
    <location>
        <begin position="12"/>
        <end position="39"/>
    </location>
</feature>
<dbReference type="PROSITE" id="PS01124">
    <property type="entry name" value="HTH_ARAC_FAMILY_2"/>
    <property type="match status" value="1"/>
</dbReference>
<name>A0ABQ0B0K1_9FIRM</name>
<protein>
    <recommendedName>
        <fullName evidence="5">HTH araC/xylS-type domain-containing protein</fullName>
    </recommendedName>
</protein>
<evidence type="ECO:0000256" key="2">
    <source>
        <dbReference type="ARBA" id="ARBA00023125"/>
    </source>
</evidence>
<keyword evidence="3" id="KW-0804">Transcription</keyword>
<evidence type="ECO:0000256" key="3">
    <source>
        <dbReference type="ARBA" id="ARBA00023163"/>
    </source>
</evidence>
<accession>A0ABQ0B0K1</accession>
<keyword evidence="4" id="KW-1133">Transmembrane helix</keyword>
<feature type="domain" description="HTH araC/xylS-type" evidence="5">
    <location>
        <begin position="636"/>
        <end position="733"/>
    </location>
</feature>
<dbReference type="InterPro" id="IPR020449">
    <property type="entry name" value="Tscrpt_reg_AraC-type_HTH"/>
</dbReference>
<evidence type="ECO:0000313" key="6">
    <source>
        <dbReference type="EMBL" id="GAA6269805.1"/>
    </source>
</evidence>
<dbReference type="PRINTS" id="PR00032">
    <property type="entry name" value="HTHARAC"/>
</dbReference>
<dbReference type="InterPro" id="IPR018062">
    <property type="entry name" value="HTH_AraC-typ_CS"/>
</dbReference>
<dbReference type="Proteomes" id="UP001600894">
    <property type="component" value="Unassembled WGS sequence"/>
</dbReference>
<comment type="caution">
    <text evidence="6">The sequence shown here is derived from an EMBL/GenBank/DDBJ whole genome shotgun (WGS) entry which is preliminary data.</text>
</comment>
<dbReference type="Gene3D" id="1.10.10.60">
    <property type="entry name" value="Homeodomain-like"/>
    <property type="match status" value="1"/>
</dbReference>
<feature type="transmembrane region" description="Helical" evidence="4">
    <location>
        <begin position="296"/>
        <end position="317"/>
    </location>
</feature>
<dbReference type="RefSeq" id="WP_178301609.1">
    <property type="nucleotide sequence ID" value="NZ_BAABXL010000001.1"/>
</dbReference>
<sequence length="744" mass="85660">MLKKWKHDRKSFHLSIVSMILWINLCGIIILTAFNYYVFQHKNGKAYQESFISYNQQVTNLAFKNIDQQIMQAVLELPQLYFSPIDQNRSLLLPQTESIADSSEHIMALSMEMQKLQKSYPYLSGIDIYYEAADTIITQFNHVHFPTDEDERDRYLPWYADYRRLDAQTDKDRIWTSGTLYPTNESAILYISRISRPGWGSDSIILCTAISPAVFSNYIDQSAGSLLITAGDGQILYGGNEWGDLSIPSPEDSPRVHETGDFIIFQSTSPSSGLNYYYAVDSTLFYRDYTAISHTFLVNFLLSLIFNVILLLVISYYNHSAYRSRVRVLSEKTGISMDDSERSFDGSLNLLEKEILNLHEAVDSSRGLVLQSGIRSALLSETSLPPEDALLPYLTRPLCQVILIDFPQADAETLPVEELQEDYPAGREGYDVLFAAVDKQKLAAVLIFENGLWENVIADFIQDMNGRWKDYRMVSGAISPTGQEGMRSSYQCAAEAARYQYIFTDQPFLSYDELHIPQRKNEGSHLKIFEAVRKDINSSNLLELKAHIEMLVTSFKTGHYTIDYCRSTLRDLVTLLYQVMQQNQLDTWMIFGYGIRTYYQKIENIDSFQTWCNMACEMILKNICQKRQSVDEDMRLKILHFVDEHLENDISLDLLADRLQIRPDNASRLFRQVMGTGYTEYIKTRKLKRAEELMAQGCSVKDTAEKLGYSSAQYFIKVFKENYGMTPHQYKKSRENEASVKTRQ</sequence>
<dbReference type="PROSITE" id="PS00041">
    <property type="entry name" value="HTH_ARAC_FAMILY_1"/>
    <property type="match status" value="1"/>
</dbReference>
<dbReference type="InterPro" id="IPR009057">
    <property type="entry name" value="Homeodomain-like_sf"/>
</dbReference>
<gene>
    <name evidence="6" type="ORF">F130042H8_28650</name>
</gene>
<keyword evidence="7" id="KW-1185">Reference proteome</keyword>
<dbReference type="PANTHER" id="PTHR43280:SF2">
    <property type="entry name" value="HTH-TYPE TRANSCRIPTIONAL REGULATOR EXSA"/>
    <property type="match status" value="1"/>
</dbReference>
<dbReference type="Pfam" id="PF12833">
    <property type="entry name" value="HTH_18"/>
    <property type="match status" value="1"/>
</dbReference>
<reference evidence="6 7" key="1">
    <citation type="submission" date="2024-04" db="EMBL/GenBank/DDBJ databases">
        <title>Defined microbial consortia suppress multidrug-resistant proinflammatory Enterobacteriaceae via ecological control.</title>
        <authorList>
            <person name="Furuichi M."/>
            <person name="Kawaguchi T."/>
            <person name="Pust M."/>
            <person name="Yasuma K."/>
            <person name="Plichta D."/>
            <person name="Hasegawa N."/>
            <person name="Ohya T."/>
            <person name="Bhattarai S."/>
            <person name="Sasajima S."/>
            <person name="Aoto Y."/>
            <person name="Tuganbaev T."/>
            <person name="Yaginuma M."/>
            <person name="Ueda M."/>
            <person name="Okahashi N."/>
            <person name="Amafuji K."/>
            <person name="Kiridooshi Y."/>
            <person name="Sugita K."/>
            <person name="Strazar M."/>
            <person name="Skelly A."/>
            <person name="Suda W."/>
            <person name="Hattori M."/>
            <person name="Nakamoto N."/>
            <person name="Caballero S."/>
            <person name="Norman J."/>
            <person name="Olle B."/>
            <person name="Tanoue T."/>
            <person name="Arita M."/>
            <person name="Bucci V."/>
            <person name="Atarashi K."/>
            <person name="Xavier R."/>
            <person name="Honda K."/>
        </authorList>
    </citation>
    <scope>NUCLEOTIDE SEQUENCE [LARGE SCALE GENOMIC DNA]</scope>
    <source>
        <strain evidence="7">f13</strain>
    </source>
</reference>
<evidence type="ECO:0000259" key="5">
    <source>
        <dbReference type="PROSITE" id="PS01124"/>
    </source>
</evidence>
<dbReference type="EMBL" id="BAABXL010000001">
    <property type="protein sequence ID" value="GAA6269805.1"/>
    <property type="molecule type" value="Genomic_DNA"/>
</dbReference>
<keyword evidence="4" id="KW-0812">Transmembrane</keyword>
<dbReference type="SUPFAM" id="SSF46689">
    <property type="entry name" value="Homeodomain-like"/>
    <property type="match status" value="1"/>
</dbReference>
<evidence type="ECO:0000313" key="7">
    <source>
        <dbReference type="Proteomes" id="UP001600894"/>
    </source>
</evidence>
<dbReference type="InterPro" id="IPR018060">
    <property type="entry name" value="HTH_AraC"/>
</dbReference>
<dbReference type="PANTHER" id="PTHR43280">
    <property type="entry name" value="ARAC-FAMILY TRANSCRIPTIONAL REGULATOR"/>
    <property type="match status" value="1"/>
</dbReference>
<evidence type="ECO:0000256" key="4">
    <source>
        <dbReference type="SAM" id="Phobius"/>
    </source>
</evidence>
<keyword evidence="2" id="KW-0238">DNA-binding</keyword>
<evidence type="ECO:0000256" key="1">
    <source>
        <dbReference type="ARBA" id="ARBA00023015"/>
    </source>
</evidence>
<proteinExistence type="predicted"/>
<dbReference type="SMART" id="SM00342">
    <property type="entry name" value="HTH_ARAC"/>
    <property type="match status" value="1"/>
</dbReference>